<dbReference type="CDD" id="cd16660">
    <property type="entry name" value="RING-Ubox_RNF37"/>
    <property type="match status" value="1"/>
</dbReference>
<dbReference type="Proteomes" id="UP000288716">
    <property type="component" value="Unassembled WGS sequence"/>
</dbReference>
<dbReference type="GO" id="GO:0034450">
    <property type="term" value="F:ubiquitin-ubiquitin ligase activity"/>
    <property type="evidence" value="ECO:0007669"/>
    <property type="project" value="TreeGrafter"/>
</dbReference>
<name>A0A443SGP1_9ACAR</name>
<dbReference type="OrthoDB" id="20295at2759"/>
<organism evidence="2 3">
    <name type="scientific">Leptotrombidium deliense</name>
    <dbReference type="NCBI Taxonomy" id="299467"/>
    <lineage>
        <taxon>Eukaryota</taxon>
        <taxon>Metazoa</taxon>
        <taxon>Ecdysozoa</taxon>
        <taxon>Arthropoda</taxon>
        <taxon>Chelicerata</taxon>
        <taxon>Arachnida</taxon>
        <taxon>Acari</taxon>
        <taxon>Acariformes</taxon>
        <taxon>Trombidiformes</taxon>
        <taxon>Prostigmata</taxon>
        <taxon>Anystina</taxon>
        <taxon>Parasitengona</taxon>
        <taxon>Trombiculoidea</taxon>
        <taxon>Trombiculidae</taxon>
        <taxon>Leptotrombidium</taxon>
    </lineage>
</organism>
<evidence type="ECO:0000259" key="1">
    <source>
        <dbReference type="PROSITE" id="PS51698"/>
    </source>
</evidence>
<dbReference type="InterPro" id="IPR045696">
    <property type="entry name" value="Ubox5_N"/>
</dbReference>
<dbReference type="GO" id="GO:0005634">
    <property type="term" value="C:nucleus"/>
    <property type="evidence" value="ECO:0007669"/>
    <property type="project" value="TreeGrafter"/>
</dbReference>
<dbReference type="PROSITE" id="PS51698">
    <property type="entry name" value="U_BOX"/>
    <property type="match status" value="1"/>
</dbReference>
<proteinExistence type="predicted"/>
<dbReference type="SMART" id="SM00504">
    <property type="entry name" value="Ubox"/>
    <property type="match status" value="1"/>
</dbReference>
<dbReference type="Pfam" id="PF19318">
    <property type="entry name" value="DUF5918"/>
    <property type="match status" value="1"/>
</dbReference>
<feature type="domain" description="U-box" evidence="1">
    <location>
        <begin position="222"/>
        <end position="302"/>
    </location>
</feature>
<dbReference type="InterPro" id="IPR013083">
    <property type="entry name" value="Znf_RING/FYVE/PHD"/>
</dbReference>
<dbReference type="InterPro" id="IPR039925">
    <property type="entry name" value="RNF37_RING-Ubox"/>
</dbReference>
<dbReference type="VEuPathDB" id="VectorBase:LDEU005361"/>
<dbReference type="STRING" id="299467.A0A443SGP1"/>
<evidence type="ECO:0000313" key="3">
    <source>
        <dbReference type="Proteomes" id="UP000288716"/>
    </source>
</evidence>
<dbReference type="GO" id="GO:0031625">
    <property type="term" value="F:ubiquitin protein ligase binding"/>
    <property type="evidence" value="ECO:0007669"/>
    <property type="project" value="TreeGrafter"/>
</dbReference>
<accession>A0A443SGP1</accession>
<dbReference type="Pfam" id="PF04564">
    <property type="entry name" value="U-box"/>
    <property type="match status" value="1"/>
</dbReference>
<dbReference type="InterPro" id="IPR003613">
    <property type="entry name" value="Ubox_domain"/>
</dbReference>
<dbReference type="GO" id="GO:0000209">
    <property type="term" value="P:protein polyubiquitination"/>
    <property type="evidence" value="ECO:0007669"/>
    <property type="project" value="TreeGrafter"/>
</dbReference>
<evidence type="ECO:0000313" key="2">
    <source>
        <dbReference type="EMBL" id="RWS26679.1"/>
    </source>
</evidence>
<gene>
    <name evidence="2" type="ORF">B4U80_12947</name>
</gene>
<dbReference type="PANTHER" id="PTHR13492">
    <property type="entry name" value="RING FINGER PROTEIN 37"/>
    <property type="match status" value="1"/>
</dbReference>
<protein>
    <submittedName>
        <fullName evidence="2">RING finger protein 37-like isoform X2</fullName>
    </submittedName>
</protein>
<keyword evidence="3" id="KW-1185">Reference proteome</keyword>
<dbReference type="SUPFAM" id="SSF57850">
    <property type="entry name" value="RING/U-box"/>
    <property type="match status" value="1"/>
</dbReference>
<reference evidence="2 3" key="1">
    <citation type="journal article" date="2018" name="Gigascience">
        <title>Genomes of trombidid mites reveal novel predicted allergens and laterally-transferred genes associated with secondary metabolism.</title>
        <authorList>
            <person name="Dong X."/>
            <person name="Chaisiri K."/>
            <person name="Xia D."/>
            <person name="Armstrong S.D."/>
            <person name="Fang Y."/>
            <person name="Donnelly M.J."/>
            <person name="Kadowaki T."/>
            <person name="McGarry J.W."/>
            <person name="Darby A.C."/>
            <person name="Makepeace B.L."/>
        </authorList>
    </citation>
    <scope>NUCLEOTIDE SEQUENCE [LARGE SCALE GENOMIC DNA]</scope>
    <source>
        <strain evidence="2">UoL-UT</strain>
    </source>
</reference>
<dbReference type="InterPro" id="IPR039847">
    <property type="entry name" value="Ubox5"/>
</dbReference>
<sequence length="392" mass="44760">MEINFCDKRLRTSVTSNKVSADGCEAQNLLTNSFDGFRVEYFVKPPIDVVFSFNFPIDIQKVVCELKVGERRTSAVQFFLADESRDFKLCGYFETTKNAVCLINTRFRPNSQNCTLSVKECSKNCDLWYVPRKHEKLFVKVNHFKIRLLKAENSGICVLKHVKICGQPNISVINDDNVVSLLSALRTPSTTVLDSSVKNDTTYKRKDIGDAGSTSASKRKVDIPSEFVDPITNEMMVIPMILPSGNTIDKSTLEKYIKNEASWGRPPNDPFTNKTFNKNMEPVPNTALKVRIDTFLTESHSSLTQEELPNSRIVGGYYRSSKVIEDQHVVVIDQKCISCICEHTRDEIQYRLPCGHLICRKLHSEDYKLYQKKCQVCLKEYSPQSIIRYFVN</sequence>
<dbReference type="Gene3D" id="3.30.40.10">
    <property type="entry name" value="Zinc/RING finger domain, C3HC4 (zinc finger)"/>
    <property type="match status" value="1"/>
</dbReference>
<dbReference type="AlphaFoldDB" id="A0A443SGP1"/>
<comment type="caution">
    <text evidence="2">The sequence shown here is derived from an EMBL/GenBank/DDBJ whole genome shotgun (WGS) entry which is preliminary data.</text>
</comment>
<dbReference type="EMBL" id="NCKV01002562">
    <property type="protein sequence ID" value="RWS26679.1"/>
    <property type="molecule type" value="Genomic_DNA"/>
</dbReference>
<dbReference type="PANTHER" id="PTHR13492:SF2">
    <property type="entry name" value="RING FINGER PROTEIN 37"/>
    <property type="match status" value="1"/>
</dbReference>